<keyword evidence="1" id="KW-1133">Transmembrane helix</keyword>
<feature type="transmembrane region" description="Helical" evidence="1">
    <location>
        <begin position="88"/>
        <end position="105"/>
    </location>
</feature>
<dbReference type="AlphaFoldDB" id="A0A1I1C223"/>
<keyword evidence="1" id="KW-0472">Membrane</keyword>
<keyword evidence="1" id="KW-0812">Transmembrane</keyword>
<feature type="transmembrane region" description="Helical" evidence="1">
    <location>
        <begin position="135"/>
        <end position="153"/>
    </location>
</feature>
<protein>
    <submittedName>
        <fullName evidence="2">Predicted integral membrane protein</fullName>
    </submittedName>
</protein>
<dbReference type="RefSeq" id="WP_245788737.1">
    <property type="nucleotide sequence ID" value="NZ_FOKG01000020.1"/>
</dbReference>
<evidence type="ECO:0000313" key="3">
    <source>
        <dbReference type="Proteomes" id="UP000243799"/>
    </source>
</evidence>
<proteinExistence type="predicted"/>
<reference evidence="3" key="1">
    <citation type="submission" date="2016-10" db="EMBL/GenBank/DDBJ databases">
        <authorList>
            <person name="Varghese N."/>
            <person name="Submissions S."/>
        </authorList>
    </citation>
    <scope>NUCLEOTIDE SEQUENCE [LARGE SCALE GENOMIC DNA]</scope>
    <source>
        <strain evidence="3">CGMCC 4.3568</strain>
    </source>
</reference>
<sequence length="180" mass="19536">MTMSPRTRKAALTAHVISSVGWLGAVFAFLALAVVGSTSQDDQLVRAALLVMRPITWFVLVPLAFASLLTGLVSALGTTWGLFQHYWVLFKLLLNLIATVVLLVYTQTVDFVADTAAEGTLSGENLRALAGSPQLHAALALLVLLVSTVLAVYKPRGLTSYGRRKQDEQRRRAKRVTSTQ</sequence>
<keyword evidence="3" id="KW-1185">Reference proteome</keyword>
<name>A0A1I1C223_9PSEU</name>
<feature type="transmembrane region" description="Helical" evidence="1">
    <location>
        <begin position="12"/>
        <end position="35"/>
    </location>
</feature>
<dbReference type="Proteomes" id="UP000243799">
    <property type="component" value="Unassembled WGS sequence"/>
</dbReference>
<accession>A0A1I1C223</accession>
<dbReference type="EMBL" id="FOKG01000020">
    <property type="protein sequence ID" value="SFB56724.1"/>
    <property type="molecule type" value="Genomic_DNA"/>
</dbReference>
<evidence type="ECO:0000256" key="1">
    <source>
        <dbReference type="SAM" id="Phobius"/>
    </source>
</evidence>
<organism evidence="2 3">
    <name type="scientific">Amycolatopsis marina</name>
    <dbReference type="NCBI Taxonomy" id="490629"/>
    <lineage>
        <taxon>Bacteria</taxon>
        <taxon>Bacillati</taxon>
        <taxon>Actinomycetota</taxon>
        <taxon>Actinomycetes</taxon>
        <taxon>Pseudonocardiales</taxon>
        <taxon>Pseudonocardiaceae</taxon>
        <taxon>Amycolatopsis</taxon>
    </lineage>
</organism>
<feature type="transmembrane region" description="Helical" evidence="1">
    <location>
        <begin position="55"/>
        <end position="76"/>
    </location>
</feature>
<dbReference type="STRING" id="490629.SAMN05216266_12041"/>
<gene>
    <name evidence="2" type="ORF">SAMN05216266_12041</name>
</gene>
<evidence type="ECO:0000313" key="2">
    <source>
        <dbReference type="EMBL" id="SFB56724.1"/>
    </source>
</evidence>